<keyword evidence="1" id="KW-0472">Membrane</keyword>
<evidence type="ECO:0000313" key="2">
    <source>
        <dbReference type="EMBL" id="ETJ29042.1"/>
    </source>
</evidence>
<feature type="transmembrane region" description="Helical" evidence="1">
    <location>
        <begin position="56"/>
        <end position="74"/>
    </location>
</feature>
<evidence type="ECO:0000256" key="1">
    <source>
        <dbReference type="SAM" id="Phobius"/>
    </source>
</evidence>
<keyword evidence="1" id="KW-0812">Transmembrane</keyword>
<comment type="caution">
    <text evidence="2">The sequence shown here is derived from an EMBL/GenBank/DDBJ whole genome shotgun (WGS) entry which is preliminary data.</text>
</comment>
<organism evidence="2">
    <name type="scientific">human gut metagenome</name>
    <dbReference type="NCBI Taxonomy" id="408170"/>
    <lineage>
        <taxon>unclassified sequences</taxon>
        <taxon>metagenomes</taxon>
        <taxon>organismal metagenomes</taxon>
    </lineage>
</organism>
<keyword evidence="1" id="KW-1133">Transmembrane helix</keyword>
<protein>
    <submittedName>
        <fullName evidence="2">Melibiose carrier protein Na+/melibiose symporter</fullName>
    </submittedName>
</protein>
<sequence length="76" mass="8413">FQISQFLYSGFLVYFFTYAINDSAFYATYVAIGTVVQVIALILFPKISQIIGRKNNYLVGCGLGIAGFLGLFIVSR</sequence>
<dbReference type="Pfam" id="PF13347">
    <property type="entry name" value="MFS_2"/>
    <property type="match status" value="1"/>
</dbReference>
<gene>
    <name evidence="2" type="ORF">Q604_UNBC16412G0001</name>
</gene>
<accession>W1XFB4</accession>
<dbReference type="InterPro" id="IPR036259">
    <property type="entry name" value="MFS_trans_sf"/>
</dbReference>
<dbReference type="EMBL" id="AZMM01016412">
    <property type="protein sequence ID" value="ETJ29042.1"/>
    <property type="molecule type" value="Genomic_DNA"/>
</dbReference>
<feature type="non-terminal residue" evidence="2">
    <location>
        <position position="76"/>
    </location>
</feature>
<name>W1XFB4_9ZZZZ</name>
<reference evidence="2" key="1">
    <citation type="submission" date="2013-12" db="EMBL/GenBank/DDBJ databases">
        <title>A Varibaculum cambriense genome reconstructed from a premature infant gut community with otherwise low bacterial novelty that shifts toward anaerobic metabolism during the third week of life.</title>
        <authorList>
            <person name="Brown C.T."/>
            <person name="Sharon I."/>
            <person name="Thomas B.C."/>
            <person name="Castelle C.J."/>
            <person name="Morowitz M.J."/>
            <person name="Banfield J.F."/>
        </authorList>
    </citation>
    <scope>NUCLEOTIDE SEQUENCE</scope>
</reference>
<dbReference type="SUPFAM" id="SSF103473">
    <property type="entry name" value="MFS general substrate transporter"/>
    <property type="match status" value="1"/>
</dbReference>
<proteinExistence type="predicted"/>
<feature type="transmembrane region" description="Helical" evidence="1">
    <location>
        <begin position="24"/>
        <end position="44"/>
    </location>
</feature>
<feature type="non-terminal residue" evidence="2">
    <location>
        <position position="1"/>
    </location>
</feature>
<dbReference type="AlphaFoldDB" id="W1XFB4"/>